<evidence type="ECO:0000259" key="1">
    <source>
        <dbReference type="PROSITE" id="PS50191"/>
    </source>
</evidence>
<dbReference type="AlphaFoldDB" id="A0A445L952"/>
<reference evidence="2 3" key="1">
    <citation type="submission" date="2018-09" db="EMBL/GenBank/DDBJ databases">
        <title>A high-quality reference genome of wild soybean provides a powerful tool to mine soybean genomes.</title>
        <authorList>
            <person name="Xie M."/>
            <person name="Chung C.Y.L."/>
            <person name="Li M.-W."/>
            <person name="Wong F.-L."/>
            <person name="Chan T.-F."/>
            <person name="Lam H.-M."/>
        </authorList>
    </citation>
    <scope>NUCLEOTIDE SEQUENCE [LARGE SCALE GENOMIC DNA]</scope>
    <source>
        <strain evidence="3">cv. W05</strain>
        <tissue evidence="2">Hypocotyl of etiolated seedlings</tissue>
    </source>
</reference>
<comment type="caution">
    <text evidence="2">The sequence shown here is derived from an EMBL/GenBank/DDBJ whole genome shotgun (WGS) entry which is preliminary data.</text>
</comment>
<dbReference type="CDD" id="cd00170">
    <property type="entry name" value="SEC14"/>
    <property type="match status" value="1"/>
</dbReference>
<feature type="domain" description="CRAL-TRIO" evidence="1">
    <location>
        <begin position="1"/>
        <end position="118"/>
    </location>
</feature>
<dbReference type="InterPro" id="IPR036865">
    <property type="entry name" value="CRAL-TRIO_dom_sf"/>
</dbReference>
<dbReference type="Pfam" id="PF00650">
    <property type="entry name" value="CRAL_TRIO"/>
    <property type="match status" value="1"/>
</dbReference>
<dbReference type="Gene3D" id="3.40.525.10">
    <property type="entry name" value="CRAL-TRIO lipid binding domain"/>
    <property type="match status" value="1"/>
</dbReference>
<evidence type="ECO:0000313" key="3">
    <source>
        <dbReference type="Proteomes" id="UP000289340"/>
    </source>
</evidence>
<gene>
    <name evidence="2" type="ORF">D0Y65_006330</name>
</gene>
<dbReference type="PANTHER" id="PTHR46226:SF5">
    <property type="entry name" value="PHOSPHATIDYLINOSITOL_PHOSPHATIDYLCHOLINE TRANSFER PROTEIN SFH2"/>
    <property type="match status" value="1"/>
</dbReference>
<dbReference type="SUPFAM" id="SSF52087">
    <property type="entry name" value="CRAL/TRIO domain"/>
    <property type="match status" value="1"/>
</dbReference>
<proteinExistence type="predicted"/>
<organism evidence="2 3">
    <name type="scientific">Glycine soja</name>
    <name type="common">Wild soybean</name>
    <dbReference type="NCBI Taxonomy" id="3848"/>
    <lineage>
        <taxon>Eukaryota</taxon>
        <taxon>Viridiplantae</taxon>
        <taxon>Streptophyta</taxon>
        <taxon>Embryophyta</taxon>
        <taxon>Tracheophyta</taxon>
        <taxon>Spermatophyta</taxon>
        <taxon>Magnoliopsida</taxon>
        <taxon>eudicotyledons</taxon>
        <taxon>Gunneridae</taxon>
        <taxon>Pentapetalae</taxon>
        <taxon>rosids</taxon>
        <taxon>fabids</taxon>
        <taxon>Fabales</taxon>
        <taxon>Fabaceae</taxon>
        <taxon>Papilionoideae</taxon>
        <taxon>50 kb inversion clade</taxon>
        <taxon>NPAAA clade</taxon>
        <taxon>indigoferoid/millettioid clade</taxon>
        <taxon>Phaseoleae</taxon>
        <taxon>Glycine</taxon>
        <taxon>Glycine subgen. Soja</taxon>
    </lineage>
</organism>
<dbReference type="PANTHER" id="PTHR46226">
    <property type="entry name" value="CRAL-TRIO DOMAIN-CONTAINING PROTEIN"/>
    <property type="match status" value="1"/>
</dbReference>
<name>A0A445L952_GLYSO</name>
<dbReference type="EMBL" id="QZWG01000003">
    <property type="protein sequence ID" value="RZC19454.1"/>
    <property type="molecule type" value="Genomic_DNA"/>
</dbReference>
<dbReference type="Proteomes" id="UP000289340">
    <property type="component" value="Chromosome 3"/>
</dbReference>
<evidence type="ECO:0000313" key="2">
    <source>
        <dbReference type="EMBL" id="RZC19454.1"/>
    </source>
</evidence>
<dbReference type="InterPro" id="IPR001251">
    <property type="entry name" value="CRAL-TRIO_dom"/>
</dbReference>
<keyword evidence="3" id="KW-1185">Reference proteome</keyword>
<sequence length="152" mass="17670">MLAMVSKIAMDPLLAMFLEGLDSYQEKNSHQKVQLFHDQYYIQSHIQLKGYRDRVILFLTAISTIDDLNYSEKIDTYYIVNVPYVFLMCWKVVKPLLQERTRRKIQVLQGCGKEELLKQQAIIVESISPIKQGSFYVDIPKPDLDDAKIAKP</sequence>
<dbReference type="PROSITE" id="PS50191">
    <property type="entry name" value="CRAL_TRIO"/>
    <property type="match status" value="1"/>
</dbReference>
<accession>A0A445L952</accession>
<protein>
    <recommendedName>
        <fullName evidence="1">CRAL-TRIO domain-containing protein</fullName>
    </recommendedName>
</protein>